<feature type="transmembrane region" description="Helical" evidence="17">
    <location>
        <begin position="148"/>
        <end position="175"/>
    </location>
</feature>
<dbReference type="GO" id="GO:0045202">
    <property type="term" value="C:synapse"/>
    <property type="evidence" value="ECO:0007669"/>
    <property type="project" value="GOC"/>
</dbReference>
<feature type="region of interest" description="Disordered" evidence="16">
    <location>
        <begin position="16"/>
        <end position="39"/>
    </location>
</feature>
<dbReference type="InterPro" id="IPR000076">
    <property type="entry name" value="KCL_cotranspt"/>
</dbReference>
<evidence type="ECO:0000256" key="3">
    <source>
        <dbReference type="ARBA" id="ARBA00022475"/>
    </source>
</evidence>
<dbReference type="PRINTS" id="PR01081">
    <property type="entry name" value="KCLTRNSPORT"/>
</dbReference>
<dbReference type="GO" id="GO:1990573">
    <property type="term" value="P:potassium ion import across plasma membrane"/>
    <property type="evidence" value="ECO:0007669"/>
    <property type="project" value="TreeGrafter"/>
</dbReference>
<keyword evidence="5" id="KW-0597">Phosphoprotein</keyword>
<dbReference type="GO" id="GO:0006884">
    <property type="term" value="P:cell volume homeostasis"/>
    <property type="evidence" value="ECO:0007669"/>
    <property type="project" value="TreeGrafter"/>
</dbReference>
<feature type="domain" description="Amino acid permease/ SLC12A" evidence="18">
    <location>
        <begin position="409"/>
        <end position="689"/>
    </location>
</feature>
<keyword evidence="6 17" id="KW-0812">Transmembrane</keyword>
<evidence type="ECO:0000313" key="21">
    <source>
        <dbReference type="Proteomes" id="UP000024404"/>
    </source>
</evidence>
<dbReference type="AlphaFoldDB" id="A0A8R1TTD4"/>
<feature type="transmembrane region" description="Helical" evidence="17">
    <location>
        <begin position="616"/>
        <end position="643"/>
    </location>
</feature>
<reference evidence="20" key="2">
    <citation type="submission" date="2022-06" db="UniProtKB">
        <authorList>
            <consortium name="EnsemblMetazoa"/>
        </authorList>
    </citation>
    <scope>IDENTIFICATION</scope>
</reference>
<evidence type="ECO:0000256" key="2">
    <source>
        <dbReference type="ARBA" id="ARBA00022448"/>
    </source>
</evidence>
<evidence type="ECO:0008006" key="22">
    <source>
        <dbReference type="Google" id="ProtNLM"/>
    </source>
</evidence>
<keyword evidence="2" id="KW-0813">Transport</keyword>
<feature type="transmembrane region" description="Helical" evidence="17">
    <location>
        <begin position="195"/>
        <end position="224"/>
    </location>
</feature>
<name>A0A8R1TTD4_ONCVO</name>
<dbReference type="GO" id="GO:0007268">
    <property type="term" value="P:chemical synaptic transmission"/>
    <property type="evidence" value="ECO:0007669"/>
    <property type="project" value="TreeGrafter"/>
</dbReference>
<evidence type="ECO:0000256" key="4">
    <source>
        <dbReference type="ARBA" id="ARBA00022538"/>
    </source>
</evidence>
<keyword evidence="7" id="KW-0769">Symport</keyword>
<evidence type="ECO:0000256" key="14">
    <source>
        <dbReference type="ARBA" id="ARBA00046331"/>
    </source>
</evidence>
<proteinExistence type="inferred from homology"/>
<dbReference type="Pfam" id="PF03522">
    <property type="entry name" value="SLC12"/>
    <property type="match status" value="3"/>
</dbReference>
<evidence type="ECO:0000256" key="9">
    <source>
        <dbReference type="ARBA" id="ARBA00022989"/>
    </source>
</evidence>
<evidence type="ECO:0000256" key="10">
    <source>
        <dbReference type="ARBA" id="ARBA00023065"/>
    </source>
</evidence>
<feature type="domain" description="SLC12A transporter C-terminal" evidence="19">
    <location>
        <begin position="702"/>
        <end position="815"/>
    </location>
</feature>
<accession>A0A8R1TTD4</accession>
<dbReference type="EnsemblMetazoa" id="OVOC4046.1">
    <property type="protein sequence ID" value="OVOC4046.1"/>
    <property type="gene ID" value="WBGene00240855"/>
</dbReference>
<evidence type="ECO:0000256" key="5">
    <source>
        <dbReference type="ARBA" id="ARBA00022553"/>
    </source>
</evidence>
<keyword evidence="4" id="KW-0633">Potassium transport</keyword>
<feature type="transmembrane region" description="Helical" evidence="17">
    <location>
        <begin position="450"/>
        <end position="476"/>
    </location>
</feature>
<evidence type="ECO:0000313" key="20">
    <source>
        <dbReference type="EnsemblMetazoa" id="OVOC4046.1"/>
    </source>
</evidence>
<feature type="domain" description="SLC12A transporter C-terminal" evidence="19">
    <location>
        <begin position="1018"/>
        <end position="1121"/>
    </location>
</feature>
<comment type="subcellular location">
    <subcellularLocation>
        <location evidence="1">Cell membrane</location>
        <topology evidence="1">Multi-pass membrane protein</topology>
    </subcellularLocation>
</comment>
<keyword evidence="3" id="KW-1003">Cell membrane</keyword>
<keyword evidence="12" id="KW-0325">Glycoprotein</keyword>
<comment type="catalytic activity">
    <reaction evidence="15">
        <text>K(+)(in) + chloride(in) = K(+)(out) + chloride(out)</text>
        <dbReference type="Rhea" id="RHEA:72427"/>
        <dbReference type="ChEBI" id="CHEBI:17996"/>
        <dbReference type="ChEBI" id="CHEBI:29103"/>
    </reaction>
</comment>
<evidence type="ECO:0000256" key="6">
    <source>
        <dbReference type="ARBA" id="ARBA00022692"/>
    </source>
</evidence>
<dbReference type="PANTHER" id="PTHR11827">
    <property type="entry name" value="SOLUTE CARRIER FAMILY 12, CATION COTRANSPORTERS"/>
    <property type="match status" value="1"/>
</dbReference>
<keyword evidence="9 17" id="KW-1133">Transmembrane helix</keyword>
<comment type="similarity">
    <text evidence="14">Belongs to the SLC12A transporter family. K/Cl co-transporter subfamily.</text>
</comment>
<evidence type="ECO:0000256" key="17">
    <source>
        <dbReference type="SAM" id="Phobius"/>
    </source>
</evidence>
<keyword evidence="8" id="KW-0630">Potassium</keyword>
<protein>
    <recommendedName>
        <fullName evidence="22">Solute carrier family 12 member 6</fullName>
    </recommendedName>
</protein>
<feature type="transmembrane region" description="Helical" evidence="17">
    <location>
        <begin position="117"/>
        <end position="136"/>
    </location>
</feature>
<evidence type="ECO:0000259" key="18">
    <source>
        <dbReference type="Pfam" id="PF00324"/>
    </source>
</evidence>
<evidence type="ECO:0000259" key="19">
    <source>
        <dbReference type="Pfam" id="PF03522"/>
    </source>
</evidence>
<dbReference type="InterPro" id="IPR004841">
    <property type="entry name" value="AA-permease/SLC12A_dom"/>
</dbReference>
<evidence type="ECO:0000256" key="7">
    <source>
        <dbReference type="ARBA" id="ARBA00022847"/>
    </source>
</evidence>
<evidence type="ECO:0000256" key="15">
    <source>
        <dbReference type="ARBA" id="ARBA00047825"/>
    </source>
</evidence>
<evidence type="ECO:0000256" key="12">
    <source>
        <dbReference type="ARBA" id="ARBA00023180"/>
    </source>
</evidence>
<dbReference type="GO" id="GO:0005886">
    <property type="term" value="C:plasma membrane"/>
    <property type="evidence" value="ECO:0007669"/>
    <property type="project" value="UniProtKB-SubCell"/>
</dbReference>
<dbReference type="Pfam" id="PF00324">
    <property type="entry name" value="AA_permease"/>
    <property type="match status" value="2"/>
</dbReference>
<keyword evidence="11 17" id="KW-0472">Membrane</keyword>
<evidence type="ECO:0000256" key="16">
    <source>
        <dbReference type="SAM" id="MobiDB-lite"/>
    </source>
</evidence>
<feature type="transmembrane region" description="Helical" evidence="17">
    <location>
        <begin position="549"/>
        <end position="568"/>
    </location>
</feature>
<dbReference type="PANTHER" id="PTHR11827:SF73">
    <property type="entry name" value="KAZACHOC, ISOFORM G"/>
    <property type="match status" value="1"/>
</dbReference>
<dbReference type="GO" id="GO:0055075">
    <property type="term" value="P:potassium ion homeostasis"/>
    <property type="evidence" value="ECO:0007669"/>
    <property type="project" value="TreeGrafter"/>
</dbReference>
<feature type="transmembrane region" description="Helical" evidence="17">
    <location>
        <begin position="488"/>
        <end position="514"/>
    </location>
</feature>
<feature type="domain" description="SLC12A transporter C-terminal" evidence="19">
    <location>
        <begin position="821"/>
        <end position="944"/>
    </location>
</feature>
<dbReference type="GO" id="GO:0055064">
    <property type="term" value="P:chloride ion homeostasis"/>
    <property type="evidence" value="ECO:0007669"/>
    <property type="project" value="TreeGrafter"/>
</dbReference>
<keyword evidence="10" id="KW-0406">Ion transport</keyword>
<feature type="transmembrane region" description="Helical" evidence="17">
    <location>
        <begin position="262"/>
        <end position="283"/>
    </location>
</feature>
<evidence type="ECO:0000256" key="1">
    <source>
        <dbReference type="ARBA" id="ARBA00004651"/>
    </source>
</evidence>
<feature type="domain" description="Amino acid permease/ SLC12A" evidence="18">
    <location>
        <begin position="119"/>
        <end position="282"/>
    </location>
</feature>
<dbReference type="EMBL" id="CMVM020000123">
    <property type="status" value="NOT_ANNOTATED_CDS"/>
    <property type="molecule type" value="Genomic_DNA"/>
</dbReference>
<reference evidence="21" key="1">
    <citation type="submission" date="2013-10" db="EMBL/GenBank/DDBJ databases">
        <title>Genome sequencing of Onchocerca volvulus.</title>
        <authorList>
            <person name="Cotton J."/>
            <person name="Tsai J."/>
            <person name="Stanley E."/>
            <person name="Tracey A."/>
            <person name="Holroyd N."/>
            <person name="Lustigman S."/>
            <person name="Berriman M."/>
        </authorList>
    </citation>
    <scope>NUCLEOTIDE SEQUENCE</scope>
</reference>
<dbReference type="Proteomes" id="UP000024404">
    <property type="component" value="Unassembled WGS sequence"/>
</dbReference>
<sequence>MLSGSGGMLNRFRVSSVSHSTDNNQKQDENESSQQLNVQLQPNVPLSVTGDGGIETISLCAEHSPTLALYEDEYHTQGQKIGQMLRSLSLYNAVIPNSSELEFAQKSKKKAQMGTIMGVYLPCMQNIFGVLFFIRLTWIIGTAGIVEAFFVVFICCSVTFLTSISLSAIATNGVVPGGGPYYMISRNLGPELGGAVGILFYLGTTVAASMYITGAIEILILYLVPEAKIFDDIYNCFRVLGTGLLLILGLIVLAGVKVVNKFALPAVLVVLTCILCTFIGAFLKFHGSDSLKFCMVGDRPVDLVSFSEQYNYVPNCTATGLQPLFCKMINNSMSCDAYYKRMARIQNWKRKIGQPAIREEIALPGIASGVFFDNLWSKYLQPGDILTKKKSTHEKSDQNNNEGFYIYINQATSFMILIGVFFPSATGIMAGSNRSGNLKDASRSIPLGTLGAQVTTTVVYLSGVILFGASVSEMFIRDKFGQSAMSKLVIAELAVPYPTVILIGCFLSTVGAGMQSLTGAPRLLQAIASDDVIPFLSRFQQMDSRGEPILAILLTLLICECGILIAVIENITALITQFFLMCYLGVNTACALQSILRAPGWRPLFRYFHWSLSLLGSILCIAVMFISAWHYALIAIIIGVAVYKYIEYAGAEKEWGDGLRGLKLSAARFALLNVENRPQHTKNWRPQLLVIAPDSKESENGLFAFVSQLKAGKGLTLIAKCIEGNFIKHADAVEIARNEMDQQIKLHKIHGFYDILMVNNIIEGINCLVQTSGLGGLRHNTVVVAWPEEWATSHEISVCQRFVSTLRAADAADCAILVPKNVKIFPSSQVKIYGYLDVWWIVHDGGLLMLLPFLLKQNKTWRNTRLRLFTIAHMDDNTFNMKKDLEIFLYHLRIEAQVFVIELPDSDISEYTYERTMKMEERVRLLKDMQVSERKLDIQSAVVEAARERKLSRITEEDQSLHVKTEKPKPVEVIMEEGELTEITTLNRSEQSHVHFSEDNITLNKNDAKDLPKSTGKSDNKLLSPISLTTDEKSSNISIKNNSYGVMRKNFNVRKMHTAVKLNELMRQKSPDAQLVIVNLPGPPELGSGQYYMEFIEALTEGLQRILLVRGTGTEVVTIYS</sequence>
<dbReference type="GO" id="GO:0032228">
    <property type="term" value="P:regulation of synaptic transmission, GABAergic"/>
    <property type="evidence" value="ECO:0007669"/>
    <property type="project" value="EnsemblMetazoa"/>
</dbReference>
<evidence type="ECO:0000256" key="11">
    <source>
        <dbReference type="ARBA" id="ARBA00023136"/>
    </source>
</evidence>
<dbReference type="InterPro" id="IPR004842">
    <property type="entry name" value="SLC12A_fam"/>
</dbReference>
<evidence type="ECO:0000256" key="8">
    <source>
        <dbReference type="ARBA" id="ARBA00022958"/>
    </source>
</evidence>
<dbReference type="GO" id="GO:0015379">
    <property type="term" value="F:potassium:chloride symporter activity"/>
    <property type="evidence" value="ECO:0007669"/>
    <property type="project" value="EnsemblMetazoa"/>
</dbReference>
<dbReference type="Gene3D" id="1.20.1740.10">
    <property type="entry name" value="Amino acid/polyamine transporter I"/>
    <property type="match status" value="2"/>
</dbReference>
<feature type="transmembrane region" description="Helical" evidence="17">
    <location>
        <begin position="236"/>
        <end position="256"/>
    </location>
</feature>
<dbReference type="InterPro" id="IPR018491">
    <property type="entry name" value="SLC12_C"/>
</dbReference>
<feature type="transmembrane region" description="Helical" evidence="17">
    <location>
        <begin position="404"/>
        <end position="430"/>
    </location>
</feature>
<evidence type="ECO:0000256" key="13">
    <source>
        <dbReference type="ARBA" id="ARBA00023214"/>
    </source>
</evidence>
<keyword evidence="13" id="KW-0868">Chloride</keyword>
<keyword evidence="21" id="KW-1185">Reference proteome</keyword>
<organism evidence="20 21">
    <name type="scientific">Onchocerca volvulus</name>
    <dbReference type="NCBI Taxonomy" id="6282"/>
    <lineage>
        <taxon>Eukaryota</taxon>
        <taxon>Metazoa</taxon>
        <taxon>Ecdysozoa</taxon>
        <taxon>Nematoda</taxon>
        <taxon>Chromadorea</taxon>
        <taxon>Rhabditida</taxon>
        <taxon>Spirurina</taxon>
        <taxon>Spiruromorpha</taxon>
        <taxon>Filarioidea</taxon>
        <taxon>Onchocercidae</taxon>
        <taxon>Onchocerca</taxon>
    </lineage>
</organism>